<name>A0A8S0PNP1_OLEEU</name>
<organism evidence="1 2">
    <name type="scientific">Olea europaea subsp. europaea</name>
    <dbReference type="NCBI Taxonomy" id="158383"/>
    <lineage>
        <taxon>Eukaryota</taxon>
        <taxon>Viridiplantae</taxon>
        <taxon>Streptophyta</taxon>
        <taxon>Embryophyta</taxon>
        <taxon>Tracheophyta</taxon>
        <taxon>Spermatophyta</taxon>
        <taxon>Magnoliopsida</taxon>
        <taxon>eudicotyledons</taxon>
        <taxon>Gunneridae</taxon>
        <taxon>Pentapetalae</taxon>
        <taxon>asterids</taxon>
        <taxon>lamiids</taxon>
        <taxon>Lamiales</taxon>
        <taxon>Oleaceae</taxon>
        <taxon>Oleeae</taxon>
        <taxon>Olea</taxon>
    </lineage>
</organism>
<comment type="caution">
    <text evidence="1">The sequence shown here is derived from an EMBL/GenBank/DDBJ whole genome shotgun (WGS) entry which is preliminary data.</text>
</comment>
<dbReference type="Pfam" id="PF12796">
    <property type="entry name" value="Ank_2"/>
    <property type="match status" value="1"/>
</dbReference>
<accession>A0A8S0PNP1</accession>
<evidence type="ECO:0000313" key="1">
    <source>
        <dbReference type="EMBL" id="CAA2955494.1"/>
    </source>
</evidence>
<dbReference type="SUPFAM" id="SSF48403">
    <property type="entry name" value="Ankyrin repeat"/>
    <property type="match status" value="1"/>
</dbReference>
<dbReference type="AlphaFoldDB" id="A0A8S0PNP1"/>
<dbReference type="GO" id="GO:0016020">
    <property type="term" value="C:membrane"/>
    <property type="evidence" value="ECO:0007669"/>
    <property type="project" value="TreeGrafter"/>
</dbReference>
<dbReference type="InterPro" id="IPR002110">
    <property type="entry name" value="Ankyrin_rpt"/>
</dbReference>
<proteinExistence type="predicted"/>
<gene>
    <name evidence="1" type="ORF">OLEA9_A098865</name>
</gene>
<dbReference type="OrthoDB" id="1925304at2759"/>
<keyword evidence="2" id="KW-1185">Reference proteome</keyword>
<dbReference type="Gramene" id="OE9A098865T1">
    <property type="protein sequence ID" value="OE9A098865C1"/>
    <property type="gene ID" value="OE9A098865"/>
</dbReference>
<dbReference type="Proteomes" id="UP000594638">
    <property type="component" value="Unassembled WGS sequence"/>
</dbReference>
<dbReference type="PANTHER" id="PTHR24177">
    <property type="entry name" value="CASKIN"/>
    <property type="match status" value="1"/>
</dbReference>
<dbReference type="EMBL" id="CACTIH010000152">
    <property type="protein sequence ID" value="CAA2955494.1"/>
    <property type="molecule type" value="Genomic_DNA"/>
</dbReference>
<evidence type="ECO:0000313" key="2">
    <source>
        <dbReference type="Proteomes" id="UP000594638"/>
    </source>
</evidence>
<dbReference type="PANTHER" id="PTHR24177:SF292">
    <property type="entry name" value="ANKYRIN REPEAT FAMILY PROTEIN-RELATED"/>
    <property type="match status" value="1"/>
</dbReference>
<dbReference type="InterPro" id="IPR036770">
    <property type="entry name" value="Ankyrin_rpt-contain_sf"/>
</dbReference>
<reference evidence="1 2" key="1">
    <citation type="submission" date="2019-12" db="EMBL/GenBank/DDBJ databases">
        <authorList>
            <person name="Alioto T."/>
            <person name="Alioto T."/>
            <person name="Gomez Garrido J."/>
        </authorList>
    </citation>
    <scope>NUCLEOTIDE SEQUENCE [LARGE SCALE GENOMIC DNA]</scope>
</reference>
<dbReference type="Gene3D" id="1.25.40.20">
    <property type="entry name" value="Ankyrin repeat-containing domain"/>
    <property type="match status" value="1"/>
</dbReference>
<protein>
    <submittedName>
        <fullName evidence="1">Uncharacterized protein</fullName>
    </submittedName>
</protein>
<sequence>MVSPELAEEEVDTLYRAALRERGDTILRIAATAKQTSLVHNLVKHFEKSDLELLNDEKNTAFCFATVSGVVAIAKVMYEKNNNLPTIQSSLEKTPLEMAILLRKRKMVEYLYPITPRKDLKPEEIRDVFLATIHADMYGANKDLITLLDNGKKNNIMHLAGEIAPPSRLTIVTGAALQMQRELLWFKVRN</sequence>